<evidence type="ECO:0000313" key="8">
    <source>
        <dbReference type="EMBL" id="PNF26744.1"/>
    </source>
</evidence>
<evidence type="ECO:0000256" key="7">
    <source>
        <dbReference type="SAM" id="SignalP"/>
    </source>
</evidence>
<dbReference type="OrthoDB" id="10055027at2759"/>
<dbReference type="PANTHER" id="PTHR31322:SF2">
    <property type="entry name" value="E3 UBIQUITIN-PROTEIN LIGASE TM129"/>
    <property type="match status" value="1"/>
</dbReference>
<keyword evidence="7" id="KW-0732">Signal</keyword>
<evidence type="ECO:0000256" key="1">
    <source>
        <dbReference type="ARBA" id="ARBA00004141"/>
    </source>
</evidence>
<comment type="similarity">
    <text evidence="2">Belongs to the TMEM129 family.</text>
</comment>
<dbReference type="EMBL" id="NEVH01015814">
    <property type="protein sequence ID" value="PNF26744.1"/>
    <property type="molecule type" value="Genomic_DNA"/>
</dbReference>
<keyword evidence="4 6" id="KW-1133">Transmembrane helix</keyword>
<protein>
    <submittedName>
        <fullName evidence="8">Uncharacterized protein</fullName>
    </submittedName>
</protein>
<dbReference type="GO" id="GO:0016020">
    <property type="term" value="C:membrane"/>
    <property type="evidence" value="ECO:0007669"/>
    <property type="project" value="UniProtKB-SubCell"/>
</dbReference>
<evidence type="ECO:0000256" key="6">
    <source>
        <dbReference type="SAM" id="Phobius"/>
    </source>
</evidence>
<accession>A0A2J7QDT4</accession>
<dbReference type="AlphaFoldDB" id="A0A2J7QDT4"/>
<dbReference type="GO" id="GO:0061630">
    <property type="term" value="F:ubiquitin protein ligase activity"/>
    <property type="evidence" value="ECO:0007669"/>
    <property type="project" value="InterPro"/>
</dbReference>
<name>A0A2J7QDT4_9NEOP</name>
<proteinExistence type="inferred from homology"/>
<keyword evidence="5 6" id="KW-0472">Membrane</keyword>
<keyword evidence="3 6" id="KW-0812">Transmembrane</keyword>
<dbReference type="STRING" id="105785.A0A2J7QDT4"/>
<reference evidence="8 9" key="1">
    <citation type="submission" date="2017-12" db="EMBL/GenBank/DDBJ databases">
        <title>Hemimetabolous genomes reveal molecular basis of termite eusociality.</title>
        <authorList>
            <person name="Harrison M.C."/>
            <person name="Jongepier E."/>
            <person name="Robertson H.M."/>
            <person name="Arning N."/>
            <person name="Bitard-Feildel T."/>
            <person name="Chao H."/>
            <person name="Childers C.P."/>
            <person name="Dinh H."/>
            <person name="Doddapaneni H."/>
            <person name="Dugan S."/>
            <person name="Gowin J."/>
            <person name="Greiner C."/>
            <person name="Han Y."/>
            <person name="Hu H."/>
            <person name="Hughes D.S.T."/>
            <person name="Huylmans A.-K."/>
            <person name="Kemena C."/>
            <person name="Kremer L.P.M."/>
            <person name="Lee S.L."/>
            <person name="Lopez-Ezquerra A."/>
            <person name="Mallet L."/>
            <person name="Monroy-Kuhn J.M."/>
            <person name="Moser A."/>
            <person name="Murali S.C."/>
            <person name="Muzny D.M."/>
            <person name="Otani S."/>
            <person name="Piulachs M.-D."/>
            <person name="Poelchau M."/>
            <person name="Qu J."/>
            <person name="Schaub F."/>
            <person name="Wada-Katsumata A."/>
            <person name="Worley K.C."/>
            <person name="Xie Q."/>
            <person name="Ylla G."/>
            <person name="Poulsen M."/>
            <person name="Gibbs R.A."/>
            <person name="Schal C."/>
            <person name="Richards S."/>
            <person name="Belles X."/>
            <person name="Korb J."/>
            <person name="Bornberg-Bauer E."/>
        </authorList>
    </citation>
    <scope>NUCLEOTIDE SEQUENCE [LARGE SCALE GENOMIC DNA]</scope>
    <source>
        <tissue evidence="8">Whole body</tissue>
    </source>
</reference>
<keyword evidence="9" id="KW-1185">Reference proteome</keyword>
<dbReference type="InterPro" id="IPR018801">
    <property type="entry name" value="TM129"/>
</dbReference>
<dbReference type="InParanoid" id="A0A2J7QDT4"/>
<dbReference type="PANTHER" id="PTHR31322">
    <property type="entry name" value="E3 UBIQUITIN-PROTEIN LIGASE TM129"/>
    <property type="match status" value="1"/>
</dbReference>
<organism evidence="8 9">
    <name type="scientific">Cryptotermes secundus</name>
    <dbReference type="NCBI Taxonomy" id="105785"/>
    <lineage>
        <taxon>Eukaryota</taxon>
        <taxon>Metazoa</taxon>
        <taxon>Ecdysozoa</taxon>
        <taxon>Arthropoda</taxon>
        <taxon>Hexapoda</taxon>
        <taxon>Insecta</taxon>
        <taxon>Pterygota</taxon>
        <taxon>Neoptera</taxon>
        <taxon>Polyneoptera</taxon>
        <taxon>Dictyoptera</taxon>
        <taxon>Blattodea</taxon>
        <taxon>Blattoidea</taxon>
        <taxon>Termitoidae</taxon>
        <taxon>Kalotermitidae</taxon>
        <taxon>Cryptotermitinae</taxon>
        <taxon>Cryptotermes</taxon>
    </lineage>
</organism>
<dbReference type="GO" id="GO:0005783">
    <property type="term" value="C:endoplasmic reticulum"/>
    <property type="evidence" value="ECO:0007669"/>
    <property type="project" value="TreeGrafter"/>
</dbReference>
<feature type="transmembrane region" description="Helical" evidence="6">
    <location>
        <begin position="91"/>
        <end position="111"/>
    </location>
</feature>
<feature type="chain" id="PRO_5043568224" evidence="7">
    <location>
        <begin position="20"/>
        <end position="150"/>
    </location>
</feature>
<gene>
    <name evidence="8" type="ORF">B7P43_G01626</name>
</gene>
<evidence type="ECO:0000313" key="9">
    <source>
        <dbReference type="Proteomes" id="UP000235965"/>
    </source>
</evidence>
<sequence>MASSLLFTVLYILFSLCFVYPPKEFISAGLTVQSLLSTWLGSENERFIQYHMRRIVATILWHSVLPLGYVVGLYILDDSNHQAIFWQGGAVWQLFVFSAVVAPLVAAYLAWDWWRDHWKSHPVARTLAMFYNPDAGWISVASDINIEFRR</sequence>
<comment type="subcellular location">
    <subcellularLocation>
        <location evidence="1">Membrane</location>
        <topology evidence="1">Multi-pass membrane protein</topology>
    </subcellularLocation>
</comment>
<dbReference type="Pfam" id="PF10272">
    <property type="entry name" value="Tmpp129"/>
    <property type="match status" value="1"/>
</dbReference>
<evidence type="ECO:0000256" key="2">
    <source>
        <dbReference type="ARBA" id="ARBA00007332"/>
    </source>
</evidence>
<feature type="signal peptide" evidence="7">
    <location>
        <begin position="1"/>
        <end position="19"/>
    </location>
</feature>
<evidence type="ECO:0000256" key="5">
    <source>
        <dbReference type="ARBA" id="ARBA00023136"/>
    </source>
</evidence>
<dbReference type="Proteomes" id="UP000235965">
    <property type="component" value="Unassembled WGS sequence"/>
</dbReference>
<evidence type="ECO:0000256" key="4">
    <source>
        <dbReference type="ARBA" id="ARBA00022989"/>
    </source>
</evidence>
<evidence type="ECO:0000256" key="3">
    <source>
        <dbReference type="ARBA" id="ARBA00022692"/>
    </source>
</evidence>
<comment type="caution">
    <text evidence="8">The sequence shown here is derived from an EMBL/GenBank/DDBJ whole genome shotgun (WGS) entry which is preliminary data.</text>
</comment>
<dbReference type="GO" id="GO:0016567">
    <property type="term" value="P:protein ubiquitination"/>
    <property type="evidence" value="ECO:0007669"/>
    <property type="project" value="InterPro"/>
</dbReference>
<feature type="transmembrane region" description="Helical" evidence="6">
    <location>
        <begin position="54"/>
        <end position="76"/>
    </location>
</feature>